<dbReference type="AlphaFoldDB" id="A0A8J3CLP3"/>
<evidence type="ECO:0000313" key="1">
    <source>
        <dbReference type="EMBL" id="GHA66508.1"/>
    </source>
</evidence>
<dbReference type="InterPro" id="IPR029058">
    <property type="entry name" value="AB_hydrolase_fold"/>
</dbReference>
<reference evidence="1" key="2">
    <citation type="submission" date="2020-09" db="EMBL/GenBank/DDBJ databases">
        <authorList>
            <person name="Sun Q."/>
            <person name="Kim S."/>
        </authorList>
    </citation>
    <scope>NUCLEOTIDE SEQUENCE</scope>
    <source>
        <strain evidence="1">KCTC 32501</strain>
    </source>
</reference>
<comment type="caution">
    <text evidence="1">The sequence shown here is derived from an EMBL/GenBank/DDBJ whole genome shotgun (WGS) entry which is preliminary data.</text>
</comment>
<dbReference type="SUPFAM" id="SSF53474">
    <property type="entry name" value="alpha/beta-Hydrolases"/>
    <property type="match status" value="1"/>
</dbReference>
<keyword evidence="2" id="KW-1185">Reference proteome</keyword>
<reference evidence="1" key="1">
    <citation type="journal article" date="2014" name="Int. J. Syst. Evol. Microbiol.">
        <title>Complete genome sequence of Corynebacterium casei LMG S-19264T (=DSM 44701T), isolated from a smear-ripened cheese.</title>
        <authorList>
            <consortium name="US DOE Joint Genome Institute (JGI-PGF)"/>
            <person name="Walter F."/>
            <person name="Albersmeier A."/>
            <person name="Kalinowski J."/>
            <person name="Ruckert C."/>
        </authorList>
    </citation>
    <scope>NUCLEOTIDE SEQUENCE</scope>
    <source>
        <strain evidence="1">KCTC 32501</strain>
    </source>
</reference>
<dbReference type="Gene3D" id="3.40.50.1820">
    <property type="entry name" value="alpha/beta hydrolase"/>
    <property type="match status" value="1"/>
</dbReference>
<dbReference type="Proteomes" id="UP000614287">
    <property type="component" value="Unassembled WGS sequence"/>
</dbReference>
<organism evidence="1 2">
    <name type="scientific">Formosimonas limnophila</name>
    <dbReference type="NCBI Taxonomy" id="1384487"/>
    <lineage>
        <taxon>Bacteria</taxon>
        <taxon>Pseudomonadati</taxon>
        <taxon>Pseudomonadota</taxon>
        <taxon>Betaproteobacteria</taxon>
        <taxon>Burkholderiales</taxon>
        <taxon>Burkholderiaceae</taxon>
        <taxon>Formosimonas</taxon>
    </lineage>
</organism>
<dbReference type="EMBL" id="BMZG01000002">
    <property type="protein sequence ID" value="GHA66508.1"/>
    <property type="molecule type" value="Genomic_DNA"/>
</dbReference>
<protein>
    <recommendedName>
        <fullName evidence="3">Serine aminopeptidase S33 domain-containing protein</fullName>
    </recommendedName>
</protein>
<sequence>MTQAHDVTINPTAQKIAAAFTQPYRTKMPKTPLDYGMAFEEVSFLSEDGLQLSAWLMPNSGDKLAILNHPLYCSKYGFVPEGDIAQLVPVHVEFLKTVKHLHDAGFSILFYDFRNHGQSEASKDGFTGIGYYEWQDAVGAMRYVAQDERLKSMDVALVSHCMGANSSIRAMSLHPELFEKVKVMVAVQPINMRYMAEKFIPIFGGGATVDDVDEAMQQLAGFSLNEMSPYAYLKDIKVPVLYSQVRQDVITDPADLKYIVEHTPTEKKMVWIEGELNRFDGYNYFGDNPAEMLDWIRRFI</sequence>
<evidence type="ECO:0008006" key="3">
    <source>
        <dbReference type="Google" id="ProtNLM"/>
    </source>
</evidence>
<proteinExistence type="predicted"/>
<gene>
    <name evidence="1" type="ORF">GCM10009007_03750</name>
</gene>
<accession>A0A8J3CLP3</accession>
<dbReference type="RefSeq" id="WP_189490787.1">
    <property type="nucleotide sequence ID" value="NZ_BMZG01000002.1"/>
</dbReference>
<name>A0A8J3CLP3_9BURK</name>
<evidence type="ECO:0000313" key="2">
    <source>
        <dbReference type="Proteomes" id="UP000614287"/>
    </source>
</evidence>